<dbReference type="SUPFAM" id="SSF81338">
    <property type="entry name" value="Aquaporin-like"/>
    <property type="match status" value="1"/>
</dbReference>
<dbReference type="Pfam" id="PF00230">
    <property type="entry name" value="MIP"/>
    <property type="match status" value="1"/>
</dbReference>
<keyword evidence="3" id="KW-0813">Transport</keyword>
<keyword evidence="6 7" id="KW-0472">Membrane</keyword>
<proteinExistence type="inferred from homology"/>
<feature type="transmembrane region" description="Helical" evidence="7">
    <location>
        <begin position="20"/>
        <end position="43"/>
    </location>
</feature>
<comment type="subcellular location">
    <subcellularLocation>
        <location evidence="1">Membrane</location>
        <topology evidence="1">Multi-pass membrane protein</topology>
    </subcellularLocation>
</comment>
<evidence type="ECO:0000256" key="2">
    <source>
        <dbReference type="ARBA" id="ARBA00006175"/>
    </source>
</evidence>
<dbReference type="InterPro" id="IPR050363">
    <property type="entry name" value="MIP/Aquaporin"/>
</dbReference>
<dbReference type="InterPro" id="IPR022357">
    <property type="entry name" value="MIP_CS"/>
</dbReference>
<evidence type="ECO:0000256" key="6">
    <source>
        <dbReference type="ARBA" id="ARBA00023136"/>
    </source>
</evidence>
<name>A0A382CUG6_9ZZZZ</name>
<organism evidence="8">
    <name type="scientific">marine metagenome</name>
    <dbReference type="NCBI Taxonomy" id="408172"/>
    <lineage>
        <taxon>unclassified sequences</taxon>
        <taxon>metagenomes</taxon>
        <taxon>ecological metagenomes</taxon>
    </lineage>
</organism>
<dbReference type="PANTHER" id="PTHR43829:SF9">
    <property type="entry name" value="AQUAPORIN-9"/>
    <property type="match status" value="1"/>
</dbReference>
<dbReference type="GO" id="GO:0015250">
    <property type="term" value="F:water channel activity"/>
    <property type="evidence" value="ECO:0007669"/>
    <property type="project" value="TreeGrafter"/>
</dbReference>
<dbReference type="PROSITE" id="PS00221">
    <property type="entry name" value="MIP"/>
    <property type="match status" value="1"/>
</dbReference>
<dbReference type="AlphaFoldDB" id="A0A382CUG6"/>
<feature type="transmembrane region" description="Helical" evidence="7">
    <location>
        <begin position="49"/>
        <end position="68"/>
    </location>
</feature>
<evidence type="ECO:0000256" key="1">
    <source>
        <dbReference type="ARBA" id="ARBA00004141"/>
    </source>
</evidence>
<feature type="transmembrane region" description="Helical" evidence="7">
    <location>
        <begin position="95"/>
        <end position="117"/>
    </location>
</feature>
<dbReference type="InterPro" id="IPR000425">
    <property type="entry name" value="MIP"/>
</dbReference>
<dbReference type="PANTHER" id="PTHR43829">
    <property type="entry name" value="AQUAPORIN OR AQUAGLYCEROPORIN RELATED"/>
    <property type="match status" value="1"/>
</dbReference>
<reference evidence="8" key="1">
    <citation type="submission" date="2018-05" db="EMBL/GenBank/DDBJ databases">
        <authorList>
            <person name="Lanie J.A."/>
            <person name="Ng W.-L."/>
            <person name="Kazmierczak K.M."/>
            <person name="Andrzejewski T.M."/>
            <person name="Davidsen T.M."/>
            <person name="Wayne K.J."/>
            <person name="Tettelin H."/>
            <person name="Glass J.I."/>
            <person name="Rusch D."/>
            <person name="Podicherti R."/>
            <person name="Tsui H.-C.T."/>
            <person name="Winkler M.E."/>
        </authorList>
    </citation>
    <scope>NUCLEOTIDE SEQUENCE</scope>
</reference>
<dbReference type="GO" id="GO:0005886">
    <property type="term" value="C:plasma membrane"/>
    <property type="evidence" value="ECO:0007669"/>
    <property type="project" value="TreeGrafter"/>
</dbReference>
<dbReference type="Gene3D" id="1.20.1080.10">
    <property type="entry name" value="Glycerol uptake facilitator protein"/>
    <property type="match status" value="1"/>
</dbReference>
<dbReference type="PRINTS" id="PR00783">
    <property type="entry name" value="MINTRINSICP"/>
</dbReference>
<evidence type="ECO:0000313" key="8">
    <source>
        <dbReference type="EMBL" id="SVB29509.1"/>
    </source>
</evidence>
<feature type="non-terminal residue" evidence="8">
    <location>
        <position position="203"/>
    </location>
</feature>
<evidence type="ECO:0008006" key="9">
    <source>
        <dbReference type="Google" id="ProtNLM"/>
    </source>
</evidence>
<feature type="transmembrane region" description="Helical" evidence="7">
    <location>
        <begin position="166"/>
        <end position="186"/>
    </location>
</feature>
<sequence>MKNKIEIYNLLINFNYRPYFAEIIGTYFLVFFGTAAVTIAVLFGVLSGILQVGILWGIGLTLGIFAAAPHSGAHLNPAITIAMYIFNKDLGVLKAIGYIFSQMIGAILAGLSVLIIFSPFITRFEILNKIIRGEPGSELTAMLFGEYFPNPDVLPHDNAIDLMSSFSALGIEAFGTAVLAFVIFMCTDPKGMIAKTNFLAPIL</sequence>
<protein>
    <recommendedName>
        <fullName evidence="9">Major intrinsic protein</fullName>
    </recommendedName>
</protein>
<evidence type="ECO:0000256" key="7">
    <source>
        <dbReference type="SAM" id="Phobius"/>
    </source>
</evidence>
<dbReference type="EMBL" id="UINC01036083">
    <property type="protein sequence ID" value="SVB29509.1"/>
    <property type="molecule type" value="Genomic_DNA"/>
</dbReference>
<dbReference type="GO" id="GO:0015254">
    <property type="term" value="F:glycerol channel activity"/>
    <property type="evidence" value="ECO:0007669"/>
    <property type="project" value="TreeGrafter"/>
</dbReference>
<keyword evidence="4 7" id="KW-0812">Transmembrane</keyword>
<evidence type="ECO:0000256" key="4">
    <source>
        <dbReference type="ARBA" id="ARBA00022692"/>
    </source>
</evidence>
<gene>
    <name evidence="8" type="ORF">METZ01_LOCUS182363</name>
</gene>
<comment type="similarity">
    <text evidence="2">Belongs to the MIP/aquaporin (TC 1.A.8) family.</text>
</comment>
<accession>A0A382CUG6</accession>
<evidence type="ECO:0000256" key="5">
    <source>
        <dbReference type="ARBA" id="ARBA00022989"/>
    </source>
</evidence>
<evidence type="ECO:0000256" key="3">
    <source>
        <dbReference type="ARBA" id="ARBA00022448"/>
    </source>
</evidence>
<dbReference type="InterPro" id="IPR023271">
    <property type="entry name" value="Aquaporin-like"/>
</dbReference>
<keyword evidence="5 7" id="KW-1133">Transmembrane helix</keyword>